<evidence type="ECO:0000313" key="2">
    <source>
        <dbReference type="Proteomes" id="UP001519460"/>
    </source>
</evidence>
<dbReference type="Proteomes" id="UP001519460">
    <property type="component" value="Unassembled WGS sequence"/>
</dbReference>
<proteinExistence type="predicted"/>
<name>A0ABD0LF65_9CAEN</name>
<sequence>MRQYDALPDISFNAPAFEHFPANCGNQMRPPQHITDVRRVSVQKSTRRAYRSSPPNLTVTRNVSIALLCDHSLIPVSPGSARVLIQRRGFSFPLTPAPPPCSP</sequence>
<comment type="caution">
    <text evidence="1">The sequence shown here is derived from an EMBL/GenBank/DDBJ whole genome shotgun (WGS) entry which is preliminary data.</text>
</comment>
<evidence type="ECO:0000313" key="1">
    <source>
        <dbReference type="EMBL" id="KAK7497893.1"/>
    </source>
</evidence>
<protein>
    <submittedName>
        <fullName evidence="1">Uncharacterized protein</fullName>
    </submittedName>
</protein>
<dbReference type="AlphaFoldDB" id="A0ABD0LF65"/>
<keyword evidence="2" id="KW-1185">Reference proteome</keyword>
<dbReference type="EMBL" id="JACVVK020000054">
    <property type="protein sequence ID" value="KAK7497893.1"/>
    <property type="molecule type" value="Genomic_DNA"/>
</dbReference>
<reference evidence="1 2" key="1">
    <citation type="journal article" date="2023" name="Sci. Data">
        <title>Genome assembly of the Korean intertidal mud-creeper Batillaria attramentaria.</title>
        <authorList>
            <person name="Patra A.K."/>
            <person name="Ho P.T."/>
            <person name="Jun S."/>
            <person name="Lee S.J."/>
            <person name="Kim Y."/>
            <person name="Won Y.J."/>
        </authorList>
    </citation>
    <scope>NUCLEOTIDE SEQUENCE [LARGE SCALE GENOMIC DNA]</scope>
    <source>
        <strain evidence="1">Wonlab-2016</strain>
    </source>
</reference>
<accession>A0ABD0LF65</accession>
<organism evidence="1 2">
    <name type="scientific">Batillaria attramentaria</name>
    <dbReference type="NCBI Taxonomy" id="370345"/>
    <lineage>
        <taxon>Eukaryota</taxon>
        <taxon>Metazoa</taxon>
        <taxon>Spiralia</taxon>
        <taxon>Lophotrochozoa</taxon>
        <taxon>Mollusca</taxon>
        <taxon>Gastropoda</taxon>
        <taxon>Caenogastropoda</taxon>
        <taxon>Sorbeoconcha</taxon>
        <taxon>Cerithioidea</taxon>
        <taxon>Batillariidae</taxon>
        <taxon>Batillaria</taxon>
    </lineage>
</organism>
<gene>
    <name evidence="1" type="ORF">BaRGS_00010764</name>
</gene>